<reference evidence="1" key="2">
    <citation type="submission" date="2019-07" db="EMBL/GenBank/DDBJ databases">
        <authorList>
            <person name="Yang Y."/>
            <person name="Bocs S."/>
            <person name="Baudouin L."/>
        </authorList>
    </citation>
    <scope>NUCLEOTIDE SEQUENCE</scope>
    <source>
        <tissue evidence="1">Spear leaf of Hainan Tall coconut</tissue>
    </source>
</reference>
<dbReference type="Proteomes" id="UP000797356">
    <property type="component" value="Chromosome 7"/>
</dbReference>
<evidence type="ECO:0000313" key="1">
    <source>
        <dbReference type="EMBL" id="KAG1354207.1"/>
    </source>
</evidence>
<sequence>MLRRKLRAPVVSAFRSNALAPGSEAHMRLSSHLPKAHLCHHIRQILKMLMLRTFCCHRFGPLMGWLLETSLYHGLSYLRSWRRPVFTILFLCHPSIQWARYDMIIQLLFFHFNGTWEN</sequence>
<proteinExistence type="predicted"/>
<accession>A0A8K0IEE4</accession>
<protein>
    <submittedName>
        <fullName evidence="1">Uncharacterized protein</fullName>
    </submittedName>
</protein>
<dbReference type="AlphaFoldDB" id="A0A8K0IEE4"/>
<keyword evidence="2" id="KW-1185">Reference proteome</keyword>
<gene>
    <name evidence="1" type="ORF">COCNU_07G003190</name>
</gene>
<dbReference type="EMBL" id="CM017878">
    <property type="protein sequence ID" value="KAG1354207.1"/>
    <property type="molecule type" value="Genomic_DNA"/>
</dbReference>
<organism evidence="1 2">
    <name type="scientific">Cocos nucifera</name>
    <name type="common">Coconut palm</name>
    <dbReference type="NCBI Taxonomy" id="13894"/>
    <lineage>
        <taxon>Eukaryota</taxon>
        <taxon>Viridiplantae</taxon>
        <taxon>Streptophyta</taxon>
        <taxon>Embryophyta</taxon>
        <taxon>Tracheophyta</taxon>
        <taxon>Spermatophyta</taxon>
        <taxon>Magnoliopsida</taxon>
        <taxon>Liliopsida</taxon>
        <taxon>Arecaceae</taxon>
        <taxon>Arecoideae</taxon>
        <taxon>Cocoseae</taxon>
        <taxon>Attaleinae</taxon>
        <taxon>Cocos</taxon>
    </lineage>
</organism>
<comment type="caution">
    <text evidence="1">The sequence shown here is derived from an EMBL/GenBank/DDBJ whole genome shotgun (WGS) entry which is preliminary data.</text>
</comment>
<evidence type="ECO:0000313" key="2">
    <source>
        <dbReference type="Proteomes" id="UP000797356"/>
    </source>
</evidence>
<name>A0A8K0IEE4_COCNU</name>
<dbReference type="OrthoDB" id="1713558at2759"/>
<reference evidence="1" key="1">
    <citation type="journal article" date="2017" name="Gigascience">
        <title>The genome draft of coconut (Cocos nucifera).</title>
        <authorList>
            <person name="Xiao Y."/>
            <person name="Xu P."/>
            <person name="Fan H."/>
            <person name="Baudouin L."/>
            <person name="Xia W."/>
            <person name="Bocs S."/>
            <person name="Xu J."/>
            <person name="Li Q."/>
            <person name="Guo A."/>
            <person name="Zhou L."/>
            <person name="Li J."/>
            <person name="Wu Y."/>
            <person name="Ma Z."/>
            <person name="Armero A."/>
            <person name="Issali A.E."/>
            <person name="Liu N."/>
            <person name="Peng M."/>
            <person name="Yang Y."/>
        </authorList>
    </citation>
    <scope>NUCLEOTIDE SEQUENCE</scope>
    <source>
        <tissue evidence="1">Spear leaf of Hainan Tall coconut</tissue>
    </source>
</reference>